<dbReference type="KEGG" id="kuy:FY550_01635"/>
<dbReference type="AlphaFoldDB" id="A0A1S1NRD0"/>
<protein>
    <submittedName>
        <fullName evidence="1">Uncharacterized protein</fullName>
    </submittedName>
</protein>
<dbReference type="EMBL" id="CP043420">
    <property type="protein sequence ID" value="QEL09959.1"/>
    <property type="molecule type" value="Genomic_DNA"/>
</dbReference>
<organism evidence="1 2">
    <name type="scientific">Kushneria phosphatilytica</name>
    <dbReference type="NCBI Taxonomy" id="657387"/>
    <lineage>
        <taxon>Bacteria</taxon>
        <taxon>Pseudomonadati</taxon>
        <taxon>Pseudomonadota</taxon>
        <taxon>Gammaproteobacteria</taxon>
        <taxon>Oceanospirillales</taxon>
        <taxon>Halomonadaceae</taxon>
        <taxon>Kushneria</taxon>
    </lineage>
</organism>
<dbReference type="RefSeq" id="WP_070981076.1">
    <property type="nucleotide sequence ID" value="NZ_CP043420.1"/>
</dbReference>
<sequence length="79" mass="8402">MPGPAHEIEIIIGSLRDDVGRDLGDELITAIRRAMGPLDRETRANLCAAVDNAFEAPGTVAQARQKALALLPDSPINDP</sequence>
<evidence type="ECO:0000313" key="2">
    <source>
        <dbReference type="Proteomes" id="UP000322553"/>
    </source>
</evidence>
<reference evidence="1 2" key="1">
    <citation type="submission" date="2019-08" db="EMBL/GenBank/DDBJ databases">
        <title>Complete genome sequence of Kushneria sp. YCWA18, a halophilic phosphate-solubilizing bacterium isolated from Daqiao saltern in China.</title>
        <authorList>
            <person name="Du G.-X."/>
            <person name="Qu L.-Y."/>
        </authorList>
    </citation>
    <scope>NUCLEOTIDE SEQUENCE [LARGE SCALE GENOMIC DNA]</scope>
    <source>
        <strain evidence="1 2">YCWA18</strain>
    </source>
</reference>
<accession>A0A1S1NRD0</accession>
<dbReference type="Proteomes" id="UP000322553">
    <property type="component" value="Chromosome"/>
</dbReference>
<name>A0A1S1NRD0_9GAMM</name>
<keyword evidence="2" id="KW-1185">Reference proteome</keyword>
<proteinExistence type="predicted"/>
<gene>
    <name evidence="1" type="ORF">FY550_01635</name>
</gene>
<evidence type="ECO:0000313" key="1">
    <source>
        <dbReference type="EMBL" id="QEL09959.1"/>
    </source>
</evidence>
<dbReference type="STRING" id="657387.BH688_14665"/>